<organism evidence="2">
    <name type="scientific">Tanacetum cinerariifolium</name>
    <name type="common">Dalmatian daisy</name>
    <name type="synonym">Chrysanthemum cinerariifolium</name>
    <dbReference type="NCBI Taxonomy" id="118510"/>
    <lineage>
        <taxon>Eukaryota</taxon>
        <taxon>Viridiplantae</taxon>
        <taxon>Streptophyta</taxon>
        <taxon>Embryophyta</taxon>
        <taxon>Tracheophyta</taxon>
        <taxon>Spermatophyta</taxon>
        <taxon>Magnoliopsida</taxon>
        <taxon>eudicotyledons</taxon>
        <taxon>Gunneridae</taxon>
        <taxon>Pentapetalae</taxon>
        <taxon>asterids</taxon>
        <taxon>campanulids</taxon>
        <taxon>Asterales</taxon>
        <taxon>Asteraceae</taxon>
        <taxon>Asteroideae</taxon>
        <taxon>Anthemideae</taxon>
        <taxon>Anthemidinae</taxon>
        <taxon>Tanacetum</taxon>
    </lineage>
</organism>
<name>A0A699HLJ6_TANCI</name>
<dbReference type="PANTHER" id="PTHR48475">
    <property type="entry name" value="RIBONUCLEASE H"/>
    <property type="match status" value="1"/>
</dbReference>
<dbReference type="GO" id="GO:0003676">
    <property type="term" value="F:nucleic acid binding"/>
    <property type="evidence" value="ECO:0007669"/>
    <property type="project" value="InterPro"/>
</dbReference>
<dbReference type="InterPro" id="IPR012337">
    <property type="entry name" value="RNaseH-like_sf"/>
</dbReference>
<dbReference type="AlphaFoldDB" id="A0A699HLJ6"/>
<evidence type="ECO:0000313" key="2">
    <source>
        <dbReference type="EMBL" id="GEY39816.1"/>
    </source>
</evidence>
<comment type="caution">
    <text evidence="2">The sequence shown here is derived from an EMBL/GenBank/DDBJ whole genome shotgun (WGS) entry which is preliminary data.</text>
</comment>
<accession>A0A699HLJ6</accession>
<dbReference type="PANTHER" id="PTHR48475:SF2">
    <property type="entry name" value="RIBONUCLEASE H"/>
    <property type="match status" value="1"/>
</dbReference>
<dbReference type="EMBL" id="BKCJ010175173">
    <property type="protein sequence ID" value="GEY39816.1"/>
    <property type="molecule type" value="Genomic_DNA"/>
</dbReference>
<reference evidence="2" key="1">
    <citation type="journal article" date="2019" name="Sci. Rep.">
        <title>Draft genome of Tanacetum cinerariifolium, the natural source of mosquito coil.</title>
        <authorList>
            <person name="Yamashiro T."/>
            <person name="Shiraishi A."/>
            <person name="Satake H."/>
            <person name="Nakayama K."/>
        </authorList>
    </citation>
    <scope>NUCLEOTIDE SEQUENCE</scope>
</reference>
<keyword evidence="2" id="KW-0808">Transferase</keyword>
<dbReference type="GO" id="GO:0004523">
    <property type="term" value="F:RNA-DNA hybrid ribonuclease activity"/>
    <property type="evidence" value="ECO:0007669"/>
    <property type="project" value="InterPro"/>
</dbReference>
<keyword evidence="2" id="KW-0695">RNA-directed DNA polymerase</keyword>
<dbReference type="InterPro" id="IPR036397">
    <property type="entry name" value="RNaseH_sf"/>
</dbReference>
<dbReference type="SUPFAM" id="SSF53098">
    <property type="entry name" value="Ribonuclease H-like"/>
    <property type="match status" value="1"/>
</dbReference>
<keyword evidence="2" id="KW-0548">Nucleotidyltransferase</keyword>
<protein>
    <submittedName>
        <fullName evidence="2">Reverse transcriptase domain-containing protein</fullName>
    </submittedName>
</protein>
<feature type="domain" description="RNase H type-1" evidence="1">
    <location>
        <begin position="54"/>
        <end position="134"/>
    </location>
</feature>
<gene>
    <name evidence="2" type="ORF">Tci_411790</name>
</gene>
<sequence>MPSEKGKKIVTGKVDIGKEGPKLESIWKLYIDGASSFDVLGAGLMLIIHEEREYTYALCFEFETTKNEAEYEALLSGLRIAREMEIKSLAIFTDSQLMANKIKGIFEARQPTIKKYLEKVKEILKGFDTITIDHDLLRNSQGESSFTLTYGSEAIPPSAESLTLIIKEHNSKYKRKEGEDREVTSIEEAYYQNKLQRYYDTRSSRSRFKLGDFVLLFQGNKKGHNVWEGPHIISGVYETELYKITYASDYSLVQSPNGTSLQG</sequence>
<dbReference type="Pfam" id="PF13456">
    <property type="entry name" value="RVT_3"/>
    <property type="match status" value="1"/>
</dbReference>
<dbReference type="CDD" id="cd09279">
    <property type="entry name" value="RNase_HI_like"/>
    <property type="match status" value="1"/>
</dbReference>
<dbReference type="InterPro" id="IPR002156">
    <property type="entry name" value="RNaseH_domain"/>
</dbReference>
<dbReference type="Gene3D" id="3.30.420.10">
    <property type="entry name" value="Ribonuclease H-like superfamily/Ribonuclease H"/>
    <property type="match status" value="1"/>
</dbReference>
<dbReference type="GO" id="GO:0003964">
    <property type="term" value="F:RNA-directed DNA polymerase activity"/>
    <property type="evidence" value="ECO:0007669"/>
    <property type="project" value="UniProtKB-KW"/>
</dbReference>
<evidence type="ECO:0000259" key="1">
    <source>
        <dbReference type="Pfam" id="PF13456"/>
    </source>
</evidence>
<proteinExistence type="predicted"/>